<evidence type="ECO:0000259" key="1">
    <source>
        <dbReference type="Pfam" id="PF05050"/>
    </source>
</evidence>
<dbReference type="InterPro" id="IPR053188">
    <property type="entry name" value="FkbM_Methyltransferase"/>
</dbReference>
<accession>A0A2D2CY34</accession>
<dbReference type="InterPro" id="IPR006342">
    <property type="entry name" value="FkbM_mtfrase"/>
</dbReference>
<dbReference type="PANTHER" id="PTHR36973">
    <property type="entry name" value="SLL1456 PROTEIN-RELATED"/>
    <property type="match status" value="1"/>
</dbReference>
<gene>
    <name evidence="2" type="ORF">CQW49_07000</name>
</gene>
<reference evidence="3" key="1">
    <citation type="submission" date="2017-10" db="EMBL/GenBank/DDBJ databases">
        <title>Completed PacBio SMRT sequence of Methylosinus trichosporium OB3b reveals presence of a third large plasmid.</title>
        <authorList>
            <person name="Charles T.C."/>
            <person name="Lynch M.D.J."/>
            <person name="Heil J.R."/>
            <person name="Cheng J."/>
        </authorList>
    </citation>
    <scope>NUCLEOTIDE SEQUENCE [LARGE SCALE GENOMIC DNA]</scope>
    <source>
        <strain evidence="3">OB3b</strain>
    </source>
</reference>
<dbReference type="Proteomes" id="UP000230709">
    <property type="component" value="Chromosome"/>
</dbReference>
<evidence type="ECO:0000313" key="3">
    <source>
        <dbReference type="Proteomes" id="UP000230709"/>
    </source>
</evidence>
<dbReference type="EMBL" id="CP023737">
    <property type="protein sequence ID" value="ATQ67662.1"/>
    <property type="molecule type" value="Genomic_DNA"/>
</dbReference>
<keyword evidence="3" id="KW-1185">Reference proteome</keyword>
<dbReference type="AlphaFoldDB" id="A0A2D2CY34"/>
<organism evidence="2 3">
    <name type="scientific">Methylosinus trichosporium (strain ATCC 35070 / NCIMB 11131 / UNIQEM 75 / OB3b)</name>
    <dbReference type="NCBI Taxonomy" id="595536"/>
    <lineage>
        <taxon>Bacteria</taxon>
        <taxon>Pseudomonadati</taxon>
        <taxon>Pseudomonadota</taxon>
        <taxon>Alphaproteobacteria</taxon>
        <taxon>Hyphomicrobiales</taxon>
        <taxon>Methylocystaceae</taxon>
        <taxon>Methylosinus</taxon>
    </lineage>
</organism>
<dbReference type="PANTHER" id="PTHR36973:SF4">
    <property type="entry name" value="NODULATION PROTEIN"/>
    <property type="match status" value="1"/>
</dbReference>
<sequence>MTARARNRKPRSGRARGYDMKKLHKPDYHTSRPLFPLVRKHLDATPIRMIFDVGANIGQSAFEMHEEFPEATIHSFEPVRATYEMMKENIGDIASINLHNMALGKRAGSVEITNTPGALHNSVAEAGKTNVTVEMVESSTGDLFCKQNQIGNIDYLKIDTEGLDMDVLLGFVGMFSAQAIGLVEVESSMNVRNRRHVPIEKMKSLLESLGYSVFHIYEMASEAVFTGRPYMRRANFVFISEAMVEANYKPRRRA</sequence>
<name>A0A2D2CY34_METT3</name>
<dbReference type="InterPro" id="IPR029063">
    <property type="entry name" value="SAM-dependent_MTases_sf"/>
</dbReference>
<dbReference type="SUPFAM" id="SSF53335">
    <property type="entry name" value="S-adenosyl-L-methionine-dependent methyltransferases"/>
    <property type="match status" value="1"/>
</dbReference>
<dbReference type="KEGG" id="mtw:CQW49_07000"/>
<dbReference type="STRING" id="595536.GCA_000178815_03757"/>
<proteinExistence type="predicted"/>
<dbReference type="Gene3D" id="3.40.50.150">
    <property type="entry name" value="Vaccinia Virus protein VP39"/>
    <property type="match status" value="1"/>
</dbReference>
<dbReference type="Pfam" id="PF05050">
    <property type="entry name" value="Methyltransf_21"/>
    <property type="match status" value="1"/>
</dbReference>
<evidence type="ECO:0000313" key="2">
    <source>
        <dbReference type="EMBL" id="ATQ67662.1"/>
    </source>
</evidence>
<protein>
    <recommendedName>
        <fullName evidence="1">Methyltransferase FkbM domain-containing protein</fullName>
    </recommendedName>
</protein>
<dbReference type="NCBIfam" id="TIGR01444">
    <property type="entry name" value="fkbM_fam"/>
    <property type="match status" value="1"/>
</dbReference>
<dbReference type="GO" id="GO:0008171">
    <property type="term" value="F:O-methyltransferase activity"/>
    <property type="evidence" value="ECO:0007669"/>
    <property type="project" value="TreeGrafter"/>
</dbReference>
<feature type="domain" description="Methyltransferase FkbM" evidence="1">
    <location>
        <begin position="52"/>
        <end position="212"/>
    </location>
</feature>